<comment type="caution">
    <text evidence="1">The sequence shown here is derived from an EMBL/GenBank/DDBJ whole genome shotgun (WGS) entry which is preliminary data.</text>
</comment>
<dbReference type="Proteomes" id="UP001149090">
    <property type="component" value="Unassembled WGS sequence"/>
</dbReference>
<keyword evidence="2" id="KW-1185">Reference proteome</keyword>
<protein>
    <submittedName>
        <fullName evidence="1">Uncharacterized protein</fullName>
    </submittedName>
</protein>
<dbReference type="EMBL" id="JAPDFW010000136">
    <property type="protein sequence ID" value="KAJ5066727.1"/>
    <property type="molecule type" value="Genomic_DNA"/>
</dbReference>
<gene>
    <name evidence="1" type="ORF">M0811_03071</name>
</gene>
<evidence type="ECO:0000313" key="2">
    <source>
        <dbReference type="Proteomes" id="UP001149090"/>
    </source>
</evidence>
<sequence length="367" mass="43622">MNLQGFYEPFLRDYYDKLMDSIYQQLLLPDNLSLNYKVIFSTLKILLREFHSTHLKKIIPLIFNLQENIVTRFRQKRLSAKQLYFIQVVIFAYILFISKIYKIEELSKYIISLINGIENWNKIDLGLNIKITSHGIKIDSSQQEKQEENQKDNENNNLDEDISEEIINLISVKMEKEKVAELISNQVQFSNKQQAKQILLSEHRFDLTSTQPNLKSFFTDQNEYQDKQFMEEKSNDDESLLEIFTDRKGVKSRDASYISQMRSDDESININESEIEMDQNIETFTSSKLKEVFNLTNPVQNSRMDIFESVEAMQTRKYEELYHDFWDKNQDSKSKISKVFDNTDPHKLQINNQEKMKSFEFDTNFMI</sequence>
<organism evidence="1 2">
    <name type="scientific">Anaeramoeba ignava</name>
    <name type="common">Anaerobic marine amoeba</name>
    <dbReference type="NCBI Taxonomy" id="1746090"/>
    <lineage>
        <taxon>Eukaryota</taxon>
        <taxon>Metamonada</taxon>
        <taxon>Anaeramoebidae</taxon>
        <taxon>Anaeramoeba</taxon>
    </lineage>
</organism>
<proteinExistence type="predicted"/>
<evidence type="ECO:0000313" key="1">
    <source>
        <dbReference type="EMBL" id="KAJ5066727.1"/>
    </source>
</evidence>
<accession>A0A9Q0L5L4</accession>
<name>A0A9Q0L5L4_ANAIG</name>
<dbReference type="AlphaFoldDB" id="A0A9Q0L5L4"/>
<reference evidence="1" key="1">
    <citation type="submission" date="2022-10" db="EMBL/GenBank/DDBJ databases">
        <title>Novel sulphate-reducing endosymbionts in the free-living metamonad Anaeramoeba.</title>
        <authorList>
            <person name="Jerlstrom-Hultqvist J."/>
            <person name="Cepicka I."/>
            <person name="Gallot-Lavallee L."/>
            <person name="Salas-Leiva D."/>
            <person name="Curtis B.A."/>
            <person name="Zahonova K."/>
            <person name="Pipaliya S."/>
            <person name="Dacks J."/>
            <person name="Roger A.J."/>
        </authorList>
    </citation>
    <scope>NUCLEOTIDE SEQUENCE</scope>
    <source>
        <strain evidence="1">BMAN</strain>
    </source>
</reference>